<dbReference type="SUPFAM" id="SSF48452">
    <property type="entry name" value="TPR-like"/>
    <property type="match status" value="1"/>
</dbReference>
<comment type="caution">
    <text evidence="3">The sequence shown here is derived from an EMBL/GenBank/DDBJ whole genome shotgun (WGS) entry which is preliminary data.</text>
</comment>
<dbReference type="InterPro" id="IPR041404">
    <property type="entry name" value="DUF5588"/>
</dbReference>
<dbReference type="AlphaFoldDB" id="A0AAD8FN63"/>
<evidence type="ECO:0000313" key="4">
    <source>
        <dbReference type="Proteomes" id="UP001233172"/>
    </source>
</evidence>
<dbReference type="Proteomes" id="UP001233172">
    <property type="component" value="Unassembled WGS sequence"/>
</dbReference>
<dbReference type="InterPro" id="IPR011990">
    <property type="entry name" value="TPR-like_helical_dom_sf"/>
</dbReference>
<reference evidence="3" key="1">
    <citation type="journal article" date="2023" name="PLoS Negl. Trop. Dis.">
        <title>A genome sequence for Biomphalaria pfeifferi, the major vector snail for the human-infecting parasite Schistosoma mansoni.</title>
        <authorList>
            <person name="Bu L."/>
            <person name="Lu L."/>
            <person name="Laidemitt M.R."/>
            <person name="Zhang S.M."/>
            <person name="Mutuku M."/>
            <person name="Mkoji G."/>
            <person name="Steinauer M."/>
            <person name="Loker E.S."/>
        </authorList>
    </citation>
    <scope>NUCLEOTIDE SEQUENCE</scope>
    <source>
        <strain evidence="3">KasaAsao</strain>
    </source>
</reference>
<feature type="repeat" description="TPR" evidence="1">
    <location>
        <begin position="61"/>
        <end position="94"/>
    </location>
</feature>
<accession>A0AAD8FN63</accession>
<dbReference type="Gene3D" id="1.25.40.10">
    <property type="entry name" value="Tetratricopeptide repeat domain"/>
    <property type="match status" value="1"/>
</dbReference>
<dbReference type="InterPro" id="IPR019734">
    <property type="entry name" value="TPR_rpt"/>
</dbReference>
<keyword evidence="1" id="KW-0802">TPR repeat</keyword>
<dbReference type="EMBL" id="JASAOG010000002">
    <property type="protein sequence ID" value="KAK0069933.1"/>
    <property type="molecule type" value="Genomic_DNA"/>
</dbReference>
<keyword evidence="4" id="KW-1185">Reference proteome</keyword>
<organism evidence="3 4">
    <name type="scientific">Biomphalaria pfeifferi</name>
    <name type="common">Bloodfluke planorb</name>
    <name type="synonym">Freshwater snail</name>
    <dbReference type="NCBI Taxonomy" id="112525"/>
    <lineage>
        <taxon>Eukaryota</taxon>
        <taxon>Metazoa</taxon>
        <taxon>Spiralia</taxon>
        <taxon>Lophotrochozoa</taxon>
        <taxon>Mollusca</taxon>
        <taxon>Gastropoda</taxon>
        <taxon>Heterobranchia</taxon>
        <taxon>Euthyneura</taxon>
        <taxon>Panpulmonata</taxon>
        <taxon>Hygrophila</taxon>
        <taxon>Lymnaeoidea</taxon>
        <taxon>Planorbidae</taxon>
        <taxon>Biomphalaria</taxon>
    </lineage>
</organism>
<dbReference type="Pfam" id="PF17826">
    <property type="entry name" value="DUF5588"/>
    <property type="match status" value="1"/>
</dbReference>
<evidence type="ECO:0000256" key="2">
    <source>
        <dbReference type="SAM" id="MobiDB-lite"/>
    </source>
</evidence>
<feature type="region of interest" description="Disordered" evidence="2">
    <location>
        <begin position="264"/>
        <end position="288"/>
    </location>
</feature>
<dbReference type="PANTHER" id="PTHR31919">
    <property type="entry name" value="ZINC FINGERS AND HOMEOBOXES PROTEIN 1, ISOFORM 2"/>
    <property type="match status" value="1"/>
</dbReference>
<proteinExistence type="predicted"/>
<feature type="compositionally biased region" description="Low complexity" evidence="2">
    <location>
        <begin position="268"/>
        <end position="287"/>
    </location>
</feature>
<protein>
    <submittedName>
        <fullName evidence="3">Uncharacterized protein</fullName>
    </submittedName>
</protein>
<evidence type="ECO:0000313" key="3">
    <source>
        <dbReference type="EMBL" id="KAK0069933.1"/>
    </source>
</evidence>
<reference evidence="3" key="2">
    <citation type="submission" date="2023-04" db="EMBL/GenBank/DDBJ databases">
        <authorList>
            <person name="Bu L."/>
            <person name="Lu L."/>
            <person name="Laidemitt M.R."/>
            <person name="Zhang S.M."/>
            <person name="Mutuku M."/>
            <person name="Mkoji G."/>
            <person name="Steinauer M."/>
            <person name="Loker E.S."/>
        </authorList>
    </citation>
    <scope>NUCLEOTIDE SEQUENCE</scope>
    <source>
        <strain evidence="3">KasaAsao</strain>
        <tissue evidence="3">Whole Snail</tissue>
    </source>
</reference>
<dbReference type="PANTHER" id="PTHR31919:SF1">
    <property type="entry name" value="ZINC FINGERS AND HOMEOBOXES PROTEIN 1, ISOFORM 2"/>
    <property type="match status" value="1"/>
</dbReference>
<name>A0AAD8FN63_BIOPF</name>
<evidence type="ECO:0000256" key="1">
    <source>
        <dbReference type="PROSITE-ProRule" id="PRU00339"/>
    </source>
</evidence>
<dbReference type="PROSITE" id="PS50005">
    <property type="entry name" value="TPR"/>
    <property type="match status" value="1"/>
</dbReference>
<gene>
    <name evidence="3" type="ORF">Bpfe_001110</name>
</gene>
<sequence length="325" mass="37589">MDLGLGFDDDDLQVPHRSKKNCEGLCYTVKMYQPEWFELVLAKINEENQQSTFKLETDQVPHVYKMSGDVHYFKGNYKKASEQYLTALALLPENNVCVRQDLIESLSRSYMYLGKVDESYALAKNLVEEMSTLDEARQRQSLILLSFICSSSRKWAECVDCLEKLCYLQPYYAHNWSQLGHSYEQLYKTDSNFCDENVTLECQIKTLTCYIRAKLLHQSVLGTASSFIRNRNLGLIRQIQQKIDSNSLSKIYKNIAMESMQGEIENQSNEVSDSTNSASSESQNISSLHTIPKTTQQDLFFQKYFSWHPEFNMSKQSMSSIEDEK</sequence>